<dbReference type="InterPro" id="IPR001917">
    <property type="entry name" value="Aminotrans_II_pyridoxalP_BS"/>
</dbReference>
<comment type="cofactor">
    <cofactor evidence="1 7">
        <name>pyridoxal 5'-phosphate</name>
        <dbReference type="ChEBI" id="CHEBI:597326"/>
    </cofactor>
</comment>
<comment type="similarity">
    <text evidence="3 7">Belongs to the class-II pyridoxal-phosphate-dependent aminotransferase family.</text>
</comment>
<accession>A0AA35TTC0</accession>
<evidence type="ECO:0000256" key="1">
    <source>
        <dbReference type="ARBA" id="ARBA00001933"/>
    </source>
</evidence>
<evidence type="ECO:0000256" key="3">
    <source>
        <dbReference type="ARBA" id="ARBA00008392"/>
    </source>
</evidence>
<dbReference type="InterPro" id="IPR015421">
    <property type="entry name" value="PyrdxlP-dep_Trfase_major"/>
</dbReference>
<evidence type="ECO:0000259" key="8">
    <source>
        <dbReference type="Pfam" id="PF00155"/>
    </source>
</evidence>
<dbReference type="InterPro" id="IPR004839">
    <property type="entry name" value="Aminotransferase_I/II_large"/>
</dbReference>
<reference evidence="9" key="1">
    <citation type="submission" date="2023-03" db="EMBL/GenBank/DDBJ databases">
        <authorList>
            <person name="Steffen K."/>
            <person name="Cardenas P."/>
        </authorList>
    </citation>
    <scope>NUCLEOTIDE SEQUENCE</scope>
</reference>
<evidence type="ECO:0000313" key="10">
    <source>
        <dbReference type="Proteomes" id="UP001174909"/>
    </source>
</evidence>
<feature type="domain" description="Aminotransferase class I/classII large" evidence="8">
    <location>
        <begin position="33"/>
        <end position="376"/>
    </location>
</feature>
<dbReference type="SUPFAM" id="SSF53383">
    <property type="entry name" value="PLP-dependent transferases"/>
    <property type="match status" value="1"/>
</dbReference>
<dbReference type="Gene3D" id="3.90.1150.10">
    <property type="entry name" value="Aspartate Aminotransferase, domain 1"/>
    <property type="match status" value="1"/>
</dbReference>
<dbReference type="Proteomes" id="UP001174909">
    <property type="component" value="Unassembled WGS sequence"/>
</dbReference>
<dbReference type="CDD" id="cd00609">
    <property type="entry name" value="AAT_like"/>
    <property type="match status" value="1"/>
</dbReference>
<organism evidence="9 10">
    <name type="scientific">Geodia barretti</name>
    <name type="common">Barrett's horny sponge</name>
    <dbReference type="NCBI Taxonomy" id="519541"/>
    <lineage>
        <taxon>Eukaryota</taxon>
        <taxon>Metazoa</taxon>
        <taxon>Porifera</taxon>
        <taxon>Demospongiae</taxon>
        <taxon>Heteroscleromorpha</taxon>
        <taxon>Tetractinellida</taxon>
        <taxon>Astrophorina</taxon>
        <taxon>Geodiidae</taxon>
        <taxon>Geodia</taxon>
    </lineage>
</organism>
<dbReference type="InterPro" id="IPR015422">
    <property type="entry name" value="PyrdxlP-dep_Trfase_small"/>
</dbReference>
<dbReference type="Pfam" id="PF00155">
    <property type="entry name" value="Aminotran_1_2"/>
    <property type="match status" value="1"/>
</dbReference>
<comment type="caution">
    <text evidence="9">The sequence shown here is derived from an EMBL/GenBank/DDBJ whole genome shotgun (WGS) entry which is preliminary data.</text>
</comment>
<dbReference type="PANTHER" id="PTHR46383:SF1">
    <property type="entry name" value="ASPARTATE AMINOTRANSFERASE"/>
    <property type="match status" value="1"/>
</dbReference>
<protein>
    <submittedName>
        <fullName evidence="9">Probable aspartate/prephenate aminotransferase</fullName>
    </submittedName>
</protein>
<dbReference type="Gene3D" id="3.40.640.10">
    <property type="entry name" value="Type I PLP-dependent aspartate aminotransferase-like (Major domain)"/>
    <property type="match status" value="1"/>
</dbReference>
<dbReference type="GO" id="GO:0033853">
    <property type="term" value="F:aspartate-prephenate aminotransferase activity"/>
    <property type="evidence" value="ECO:0007669"/>
    <property type="project" value="UniProtKB-ARBA"/>
</dbReference>
<keyword evidence="10" id="KW-1185">Reference proteome</keyword>
<dbReference type="AlphaFoldDB" id="A0AA35TTC0"/>
<dbReference type="GO" id="GO:0030170">
    <property type="term" value="F:pyridoxal phosphate binding"/>
    <property type="evidence" value="ECO:0007669"/>
    <property type="project" value="InterPro"/>
</dbReference>
<evidence type="ECO:0000256" key="4">
    <source>
        <dbReference type="ARBA" id="ARBA00022576"/>
    </source>
</evidence>
<dbReference type="PROSITE" id="PS00599">
    <property type="entry name" value="AA_TRANSFER_CLASS_2"/>
    <property type="match status" value="1"/>
</dbReference>
<proteinExistence type="inferred from homology"/>
<dbReference type="FunFam" id="3.40.640.10:FF:000033">
    <property type="entry name" value="Aspartate aminotransferase"/>
    <property type="match status" value="1"/>
</dbReference>
<evidence type="ECO:0000256" key="6">
    <source>
        <dbReference type="ARBA" id="ARBA00022898"/>
    </source>
</evidence>
<dbReference type="InterPro" id="IPR050596">
    <property type="entry name" value="AspAT/PAT-like"/>
</dbReference>
<dbReference type="GO" id="GO:0006520">
    <property type="term" value="P:amino acid metabolic process"/>
    <property type="evidence" value="ECO:0007669"/>
    <property type="project" value="InterPro"/>
</dbReference>
<evidence type="ECO:0000256" key="5">
    <source>
        <dbReference type="ARBA" id="ARBA00022679"/>
    </source>
</evidence>
<dbReference type="EMBL" id="CASHTH010004034">
    <property type="protein sequence ID" value="CAI8052717.1"/>
    <property type="molecule type" value="Genomic_DNA"/>
</dbReference>
<name>A0AA35TTC0_GEOBA</name>
<evidence type="ECO:0000256" key="7">
    <source>
        <dbReference type="RuleBase" id="RU003693"/>
    </source>
</evidence>
<dbReference type="GO" id="GO:0033854">
    <property type="term" value="F:glutamate-prephenate aminotransferase activity"/>
    <property type="evidence" value="ECO:0007669"/>
    <property type="project" value="UniProtKB-ARBA"/>
</dbReference>
<keyword evidence="5" id="KW-0808">Transferase</keyword>
<keyword evidence="6 7" id="KW-0663">Pyridoxal phosphate</keyword>
<evidence type="ECO:0000313" key="9">
    <source>
        <dbReference type="EMBL" id="CAI8052717.1"/>
    </source>
</evidence>
<dbReference type="InterPro" id="IPR015424">
    <property type="entry name" value="PyrdxlP-dep_Trfase"/>
</dbReference>
<gene>
    <name evidence="9" type="ORF">GBAR_LOCUS28839</name>
</gene>
<dbReference type="PANTHER" id="PTHR46383">
    <property type="entry name" value="ASPARTATE AMINOTRANSFERASE"/>
    <property type="match status" value="1"/>
</dbReference>
<sequence length="391" mass="42919">MTRAPATRIQRVQPPATLAAGEKARQLARQGHDVIDLGQSSPHHVTPQHIIDAGIQALNAGHTNISSSRGLPELRQAMSAKLAANNGRTVDPDGDILVTPGSKMGLYEAINAYIEAGDEVLVLEPTWVSFSQQVEMAEGVPIAVPLSEEEEYHISYEQLKEYVTSRTKMIVINNPNNPTGRVYTEEELAAVARLALEQDLLVICDETYEYFLYDSNRHVTIATLEGMAERTLTSYTFTKAYSMSGWRLGCIVAQSNLLGPLLKIQEQTASFVSPFVQMAGVAALQGAQDHLPRWREECDELRVRCADRLSQVPGVHCPLPEGATFLFPRYSADVSSTELAELLVEREGVVVTPGIGFGENGEGHFRIALMRSPADRVVEGVERIARVLEVL</sequence>
<keyword evidence="4 9" id="KW-0032">Aminotransferase</keyword>
<comment type="similarity">
    <text evidence="2">Belongs to the class-I pyridoxal-phosphate-dependent aminotransferase family.</text>
</comment>
<evidence type="ECO:0000256" key="2">
    <source>
        <dbReference type="ARBA" id="ARBA00007441"/>
    </source>
</evidence>